<reference evidence="1 2" key="1">
    <citation type="submission" date="2024-02" db="EMBL/GenBank/DDBJ databases">
        <title>Rhodopirellula caenicola NBRC 110016.</title>
        <authorList>
            <person name="Ichikawa N."/>
            <person name="Katano-Makiyama Y."/>
            <person name="Hidaka K."/>
        </authorList>
    </citation>
    <scope>NUCLEOTIDE SEQUENCE [LARGE SCALE GENOMIC DNA]</scope>
    <source>
        <strain evidence="1 2">NBRC 110016</strain>
    </source>
</reference>
<name>A0ABP9VNU8_9BACT</name>
<evidence type="ECO:0000313" key="2">
    <source>
        <dbReference type="Proteomes" id="UP001416858"/>
    </source>
</evidence>
<accession>A0ABP9VNU8</accession>
<proteinExistence type="predicted"/>
<sequence length="675" mass="77906">MDHESDLQDTTMMKTVLCSLSAWLLVVTTFTPYEIFAAPPIVKAKDGALDDVMIDIELSEPTVINGDIVFAKITFYNSGDEAVDMESFDPYRHIDVHTQDVIWKPHAIVGHKELRSEFEKWGRNTRLEPKQSDCHVVMVRILDLERDRRDSTIDLHFLVRILEPTTANERGGLVLRNRAEITPPPPRRFSRIAGRIIEVPIAGHLLAPIDRNRFAEDNEIGWLFGQIHGGTNNWFHRYSAEKMDPFPGLLNQAVFPLPELDRWRIYRERDVNRDTVLFRVMSLSIAYDVMNTRGLSPEKFFQILTRYMQDSPPIEQWWLNEQMRVDLEKRGKSALAELFANENAKQSLCERKGFGSSRRGTKPSDKIRANFQLADDRIIDGDVMLAEITVRSLLDEEITYKNQKIEDAIIVNFPAGKNVENPVVNYYRGDPGVNEFAAFQLRRLKEAVKRRAMIRLNNMFPRENYEKNDQRFHLMEVAFKMKFQAGRMLDEVEITEATSVGEISGMGARVPVDRGLRAQKVKLPYDNEQRRIDENLFALIHGAYKIGYGFQKQFLQIEKVPGLLDSNRFPLDSLDQWKIIRENMRDGSTLARLVDVSLAFDDLNRPSNDSISVFEGMVKLIEKSSRIERAWLFDSLYHQLCSTDGVSTETIIALEELKTQYLQSTEQEEAKHQDE</sequence>
<protein>
    <submittedName>
        <fullName evidence="1">Uncharacterized protein</fullName>
    </submittedName>
</protein>
<dbReference type="EMBL" id="BAABRO010000004">
    <property type="protein sequence ID" value="GAA5506863.1"/>
    <property type="molecule type" value="Genomic_DNA"/>
</dbReference>
<organism evidence="1 2">
    <name type="scientific">Novipirellula caenicola</name>
    <dbReference type="NCBI Taxonomy" id="1536901"/>
    <lineage>
        <taxon>Bacteria</taxon>
        <taxon>Pseudomonadati</taxon>
        <taxon>Planctomycetota</taxon>
        <taxon>Planctomycetia</taxon>
        <taxon>Pirellulales</taxon>
        <taxon>Pirellulaceae</taxon>
        <taxon>Novipirellula</taxon>
    </lineage>
</organism>
<evidence type="ECO:0000313" key="1">
    <source>
        <dbReference type="EMBL" id="GAA5506863.1"/>
    </source>
</evidence>
<comment type="caution">
    <text evidence="1">The sequence shown here is derived from an EMBL/GenBank/DDBJ whole genome shotgun (WGS) entry which is preliminary data.</text>
</comment>
<gene>
    <name evidence="1" type="ORF">Rcae01_02316</name>
</gene>
<keyword evidence="2" id="KW-1185">Reference proteome</keyword>
<dbReference type="Proteomes" id="UP001416858">
    <property type="component" value="Unassembled WGS sequence"/>
</dbReference>